<dbReference type="EMBL" id="CALNXI010000043">
    <property type="protein sequence ID" value="CAH3016538.1"/>
    <property type="molecule type" value="Genomic_DNA"/>
</dbReference>
<feature type="non-terminal residue" evidence="1">
    <location>
        <position position="1"/>
    </location>
</feature>
<comment type="caution">
    <text evidence="1">The sequence shown here is derived from an EMBL/GenBank/DDBJ whole genome shotgun (WGS) entry which is preliminary data.</text>
</comment>
<gene>
    <name evidence="1" type="ORF">PEVE_00030430</name>
</gene>
<proteinExistence type="predicted"/>
<name>A0ABN8LR11_9CNID</name>
<dbReference type="Proteomes" id="UP001159427">
    <property type="component" value="Unassembled WGS sequence"/>
</dbReference>
<evidence type="ECO:0000313" key="1">
    <source>
        <dbReference type="EMBL" id="CAH3016538.1"/>
    </source>
</evidence>
<sequence>PSLINPRTFTILPSATSTTPSLHVRIWQDGDYHKVPFSFCLNPESLLHVVAGRQQYLDRFTWRHDSILNFTAKSLQPSKCLYVLELTVGFEFNLNNNAVRKKEKYLNLINEMSRNYRCVRFVNLSMSSLGVFSDECSTFLDMMNDI</sequence>
<accession>A0ABN8LR11</accession>
<reference evidence="1 2" key="1">
    <citation type="submission" date="2022-05" db="EMBL/GenBank/DDBJ databases">
        <authorList>
            <consortium name="Genoscope - CEA"/>
            <person name="William W."/>
        </authorList>
    </citation>
    <scope>NUCLEOTIDE SEQUENCE [LARGE SCALE GENOMIC DNA]</scope>
</reference>
<organism evidence="1 2">
    <name type="scientific">Porites evermanni</name>
    <dbReference type="NCBI Taxonomy" id="104178"/>
    <lineage>
        <taxon>Eukaryota</taxon>
        <taxon>Metazoa</taxon>
        <taxon>Cnidaria</taxon>
        <taxon>Anthozoa</taxon>
        <taxon>Hexacorallia</taxon>
        <taxon>Scleractinia</taxon>
        <taxon>Fungiina</taxon>
        <taxon>Poritidae</taxon>
        <taxon>Porites</taxon>
    </lineage>
</organism>
<protein>
    <submittedName>
        <fullName evidence="1">Uncharacterized protein</fullName>
    </submittedName>
</protein>
<feature type="non-terminal residue" evidence="1">
    <location>
        <position position="146"/>
    </location>
</feature>
<keyword evidence="2" id="KW-1185">Reference proteome</keyword>
<evidence type="ECO:0000313" key="2">
    <source>
        <dbReference type="Proteomes" id="UP001159427"/>
    </source>
</evidence>